<dbReference type="OrthoDB" id="6062012at2759"/>
<dbReference type="Gene3D" id="1.10.1410.40">
    <property type="match status" value="1"/>
</dbReference>
<evidence type="ECO:0008006" key="3">
    <source>
        <dbReference type="Google" id="ProtNLM"/>
    </source>
</evidence>
<keyword evidence="2" id="KW-1185">Reference proteome</keyword>
<comment type="caution">
    <text evidence="1">The sequence shown here is derived from an EMBL/GenBank/DDBJ whole genome shotgun (WGS) entry which is preliminary data.</text>
</comment>
<gene>
    <name evidence="1" type="ORF">KP79_PYT18726</name>
</gene>
<protein>
    <recommendedName>
        <fullName evidence="3">Mab-21-like HhH/H2TH-like domain-containing protein</fullName>
    </recommendedName>
</protein>
<evidence type="ECO:0000313" key="1">
    <source>
        <dbReference type="EMBL" id="OWF48376.1"/>
    </source>
</evidence>
<dbReference type="EMBL" id="NEDP02003577">
    <property type="protein sequence ID" value="OWF48376.1"/>
    <property type="molecule type" value="Genomic_DNA"/>
</dbReference>
<accession>A0A210QI66</accession>
<reference evidence="1 2" key="1">
    <citation type="journal article" date="2017" name="Nat. Ecol. Evol.">
        <title>Scallop genome provides insights into evolution of bilaterian karyotype and development.</title>
        <authorList>
            <person name="Wang S."/>
            <person name="Zhang J."/>
            <person name="Jiao W."/>
            <person name="Li J."/>
            <person name="Xun X."/>
            <person name="Sun Y."/>
            <person name="Guo X."/>
            <person name="Huan P."/>
            <person name="Dong B."/>
            <person name="Zhang L."/>
            <person name="Hu X."/>
            <person name="Sun X."/>
            <person name="Wang J."/>
            <person name="Zhao C."/>
            <person name="Wang Y."/>
            <person name="Wang D."/>
            <person name="Huang X."/>
            <person name="Wang R."/>
            <person name="Lv J."/>
            <person name="Li Y."/>
            <person name="Zhang Z."/>
            <person name="Liu B."/>
            <person name="Lu W."/>
            <person name="Hui Y."/>
            <person name="Liang J."/>
            <person name="Zhou Z."/>
            <person name="Hou R."/>
            <person name="Li X."/>
            <person name="Liu Y."/>
            <person name="Li H."/>
            <person name="Ning X."/>
            <person name="Lin Y."/>
            <person name="Zhao L."/>
            <person name="Xing Q."/>
            <person name="Dou J."/>
            <person name="Li Y."/>
            <person name="Mao J."/>
            <person name="Guo H."/>
            <person name="Dou H."/>
            <person name="Li T."/>
            <person name="Mu C."/>
            <person name="Jiang W."/>
            <person name="Fu Q."/>
            <person name="Fu X."/>
            <person name="Miao Y."/>
            <person name="Liu J."/>
            <person name="Yu Q."/>
            <person name="Li R."/>
            <person name="Liao H."/>
            <person name="Li X."/>
            <person name="Kong Y."/>
            <person name="Jiang Z."/>
            <person name="Chourrout D."/>
            <person name="Li R."/>
            <person name="Bao Z."/>
        </authorList>
    </citation>
    <scope>NUCLEOTIDE SEQUENCE [LARGE SCALE GENOMIC DNA]</scope>
    <source>
        <strain evidence="1 2">PY_sf001</strain>
    </source>
</reference>
<evidence type="ECO:0000313" key="2">
    <source>
        <dbReference type="Proteomes" id="UP000242188"/>
    </source>
</evidence>
<organism evidence="1 2">
    <name type="scientific">Mizuhopecten yessoensis</name>
    <name type="common">Japanese scallop</name>
    <name type="synonym">Patinopecten yessoensis</name>
    <dbReference type="NCBI Taxonomy" id="6573"/>
    <lineage>
        <taxon>Eukaryota</taxon>
        <taxon>Metazoa</taxon>
        <taxon>Spiralia</taxon>
        <taxon>Lophotrochozoa</taxon>
        <taxon>Mollusca</taxon>
        <taxon>Bivalvia</taxon>
        <taxon>Autobranchia</taxon>
        <taxon>Pteriomorphia</taxon>
        <taxon>Pectinida</taxon>
        <taxon>Pectinoidea</taxon>
        <taxon>Pectinidae</taxon>
        <taxon>Mizuhopecten</taxon>
    </lineage>
</organism>
<sequence>MKWIHKGRYADDYPEPNLLWRESTCGYEKDILVDRSGDESDVYILTACRILKAYLNGWGNSSQLCSLLSSYHIKNIAIHCILLKLRVSGVKEGLGYLIAFLEIGLEMEFLPHYFYGNPNISKMFPELSENANQRRLNLFRKIPHDHFAQAILSLRRMKAVLHDLFTESSHLGNHRIIDSFRNLCSETTSGSRVLV</sequence>
<dbReference type="Proteomes" id="UP000242188">
    <property type="component" value="Unassembled WGS sequence"/>
</dbReference>
<name>A0A210QI66_MIZYE</name>
<proteinExistence type="predicted"/>
<dbReference type="AlphaFoldDB" id="A0A210QI66"/>